<sequence>MQVELRHLQVIQSVADAGSISRAAAQLRIAQSGLTAQVQRIEQELGGALFRRTPSGVALTDLGQHVVARARDVLAQFDDLVESTKVLAVRDEPPAAIRVCGPLGPITPMLASAVRELMPDREQVTQLAHTPETLNEVLHASDFDIAVYGQQPSVPVQLPEGLRTRNLVNETAYIGLSASHRLADRMALRLADLADEDWVLPNEKLSGLTTSLRLACEEAGFTPRCRHRGADMATAAMMVRCGHAIAAFYPSAVTVPGMVLRPLVGNPLQRTMQLVWRPTSPVAGLADLVHAKVVKRYQTLVHDHPVYAAWWESATAVSP</sequence>
<protein>
    <submittedName>
        <fullName evidence="6">DNA-binding transcriptional LysR family regulator</fullName>
    </submittedName>
</protein>
<reference evidence="6 7" key="1">
    <citation type="submission" date="2020-08" db="EMBL/GenBank/DDBJ databases">
        <title>Sequencing the genomes of 1000 actinobacteria strains.</title>
        <authorList>
            <person name="Klenk H.-P."/>
        </authorList>
    </citation>
    <scope>NUCLEOTIDE SEQUENCE [LARGE SCALE GENOMIC DNA]</scope>
    <source>
        <strain evidence="6 7">DSM 43851</strain>
    </source>
</reference>
<dbReference type="PRINTS" id="PR00039">
    <property type="entry name" value="HTHLYSR"/>
</dbReference>
<evidence type="ECO:0000256" key="3">
    <source>
        <dbReference type="ARBA" id="ARBA00023125"/>
    </source>
</evidence>
<keyword evidence="2" id="KW-0805">Transcription regulation</keyword>
<dbReference type="Gene3D" id="3.40.190.10">
    <property type="entry name" value="Periplasmic binding protein-like II"/>
    <property type="match status" value="2"/>
</dbReference>
<keyword evidence="4" id="KW-0804">Transcription</keyword>
<dbReference type="PANTHER" id="PTHR30346:SF30">
    <property type="entry name" value="SMALL NEUTRAL PROTEASE REGULATORY PROTEIN"/>
    <property type="match status" value="1"/>
</dbReference>
<accession>A0A7W9NEZ1</accession>
<evidence type="ECO:0000313" key="7">
    <source>
        <dbReference type="Proteomes" id="UP000585638"/>
    </source>
</evidence>
<dbReference type="SUPFAM" id="SSF53850">
    <property type="entry name" value="Periplasmic binding protein-like II"/>
    <property type="match status" value="1"/>
</dbReference>
<dbReference type="RefSeq" id="WP_184859420.1">
    <property type="nucleotide sequence ID" value="NZ_BAAAWY010000025.1"/>
</dbReference>
<proteinExistence type="inferred from homology"/>
<gene>
    <name evidence="6" type="ORF">BJ998_001331</name>
</gene>
<dbReference type="InterPro" id="IPR036388">
    <property type="entry name" value="WH-like_DNA-bd_sf"/>
</dbReference>
<evidence type="ECO:0000256" key="4">
    <source>
        <dbReference type="ARBA" id="ARBA00023163"/>
    </source>
</evidence>
<dbReference type="GO" id="GO:0003700">
    <property type="term" value="F:DNA-binding transcription factor activity"/>
    <property type="evidence" value="ECO:0007669"/>
    <property type="project" value="InterPro"/>
</dbReference>
<dbReference type="EMBL" id="JACHIR010000001">
    <property type="protein sequence ID" value="MBB5890135.1"/>
    <property type="molecule type" value="Genomic_DNA"/>
</dbReference>
<dbReference type="CDD" id="cd05466">
    <property type="entry name" value="PBP2_LTTR_substrate"/>
    <property type="match status" value="1"/>
</dbReference>
<dbReference type="SUPFAM" id="SSF46785">
    <property type="entry name" value="Winged helix' DNA-binding domain"/>
    <property type="match status" value="1"/>
</dbReference>
<feature type="domain" description="HTH lysR-type" evidence="5">
    <location>
        <begin position="3"/>
        <end position="60"/>
    </location>
</feature>
<evidence type="ECO:0000259" key="5">
    <source>
        <dbReference type="PROSITE" id="PS50931"/>
    </source>
</evidence>
<keyword evidence="3 6" id="KW-0238">DNA-binding</keyword>
<dbReference type="PROSITE" id="PS50931">
    <property type="entry name" value="HTH_LYSR"/>
    <property type="match status" value="1"/>
</dbReference>
<dbReference type="PANTHER" id="PTHR30346">
    <property type="entry name" value="TRANSCRIPTIONAL DUAL REGULATOR HCAR-RELATED"/>
    <property type="match status" value="1"/>
</dbReference>
<dbReference type="Gene3D" id="1.10.10.10">
    <property type="entry name" value="Winged helix-like DNA-binding domain superfamily/Winged helix DNA-binding domain"/>
    <property type="match status" value="1"/>
</dbReference>
<comment type="similarity">
    <text evidence="1">Belongs to the LysR transcriptional regulatory family.</text>
</comment>
<evidence type="ECO:0000256" key="2">
    <source>
        <dbReference type="ARBA" id="ARBA00023015"/>
    </source>
</evidence>
<dbReference type="GO" id="GO:0032993">
    <property type="term" value="C:protein-DNA complex"/>
    <property type="evidence" value="ECO:0007669"/>
    <property type="project" value="TreeGrafter"/>
</dbReference>
<dbReference type="Proteomes" id="UP000585638">
    <property type="component" value="Unassembled WGS sequence"/>
</dbReference>
<dbReference type="InterPro" id="IPR005119">
    <property type="entry name" value="LysR_subst-bd"/>
</dbReference>
<evidence type="ECO:0000256" key="1">
    <source>
        <dbReference type="ARBA" id="ARBA00009437"/>
    </source>
</evidence>
<dbReference type="AlphaFoldDB" id="A0A7W9NEZ1"/>
<dbReference type="FunFam" id="1.10.10.10:FF:000001">
    <property type="entry name" value="LysR family transcriptional regulator"/>
    <property type="match status" value="1"/>
</dbReference>
<evidence type="ECO:0000313" key="6">
    <source>
        <dbReference type="EMBL" id="MBB5890135.1"/>
    </source>
</evidence>
<dbReference type="InterPro" id="IPR036390">
    <property type="entry name" value="WH_DNA-bd_sf"/>
</dbReference>
<name>A0A7W9NEZ1_9PSEU</name>
<comment type="caution">
    <text evidence="6">The sequence shown here is derived from an EMBL/GenBank/DDBJ whole genome shotgun (WGS) entry which is preliminary data.</text>
</comment>
<dbReference type="Pfam" id="PF00126">
    <property type="entry name" value="HTH_1"/>
    <property type="match status" value="1"/>
</dbReference>
<dbReference type="InterPro" id="IPR000847">
    <property type="entry name" value="LysR_HTH_N"/>
</dbReference>
<organism evidence="6 7">
    <name type="scientific">Kutzneria kofuensis</name>
    <dbReference type="NCBI Taxonomy" id="103725"/>
    <lineage>
        <taxon>Bacteria</taxon>
        <taxon>Bacillati</taxon>
        <taxon>Actinomycetota</taxon>
        <taxon>Actinomycetes</taxon>
        <taxon>Pseudonocardiales</taxon>
        <taxon>Pseudonocardiaceae</taxon>
        <taxon>Kutzneria</taxon>
    </lineage>
</organism>
<dbReference type="GO" id="GO:0003677">
    <property type="term" value="F:DNA binding"/>
    <property type="evidence" value="ECO:0007669"/>
    <property type="project" value="UniProtKB-KW"/>
</dbReference>
<keyword evidence="7" id="KW-1185">Reference proteome</keyword>
<dbReference type="Pfam" id="PF03466">
    <property type="entry name" value="LysR_substrate"/>
    <property type="match status" value="1"/>
</dbReference>